<gene>
    <name evidence="6" type="primary">pnuC</name>
    <name evidence="6" type="ORF">POG00_03630</name>
</gene>
<dbReference type="GO" id="GO:0016020">
    <property type="term" value="C:membrane"/>
    <property type="evidence" value="ECO:0007669"/>
    <property type="project" value="UniProtKB-SubCell"/>
</dbReference>
<feature type="transmembrane region" description="Helical" evidence="5">
    <location>
        <begin position="354"/>
        <end position="378"/>
    </location>
</feature>
<name>A0AAW6FS89_9FIRM</name>
<keyword evidence="3 5" id="KW-1133">Transmembrane helix</keyword>
<feature type="transmembrane region" description="Helical" evidence="5">
    <location>
        <begin position="291"/>
        <end position="314"/>
    </location>
</feature>
<dbReference type="Proteomes" id="UP001220658">
    <property type="component" value="Unassembled WGS sequence"/>
</dbReference>
<dbReference type="NCBIfam" id="TIGR01528">
    <property type="entry name" value="NMN_trans_PnuC"/>
    <property type="match status" value="1"/>
</dbReference>
<feature type="transmembrane region" description="Helical" evidence="5">
    <location>
        <begin position="254"/>
        <end position="270"/>
    </location>
</feature>
<dbReference type="InterPro" id="IPR006419">
    <property type="entry name" value="NMN_transpt_PnuC"/>
</dbReference>
<evidence type="ECO:0000256" key="3">
    <source>
        <dbReference type="ARBA" id="ARBA00022989"/>
    </source>
</evidence>
<keyword evidence="4 5" id="KW-0472">Membrane</keyword>
<dbReference type="GO" id="GO:0034257">
    <property type="term" value="F:nicotinamide riboside transmembrane transporter activity"/>
    <property type="evidence" value="ECO:0007669"/>
    <property type="project" value="InterPro"/>
</dbReference>
<evidence type="ECO:0000256" key="5">
    <source>
        <dbReference type="SAM" id="Phobius"/>
    </source>
</evidence>
<feature type="transmembrane region" description="Helical" evidence="5">
    <location>
        <begin position="172"/>
        <end position="188"/>
    </location>
</feature>
<keyword evidence="2 5" id="KW-0812">Transmembrane</keyword>
<accession>A0AAW6FS89</accession>
<comment type="caution">
    <text evidence="6">The sequence shown here is derived from an EMBL/GenBank/DDBJ whole genome shotgun (WGS) entry which is preliminary data.</text>
</comment>
<feature type="transmembrane region" description="Helical" evidence="5">
    <location>
        <begin position="326"/>
        <end position="347"/>
    </location>
</feature>
<comment type="subcellular location">
    <subcellularLocation>
        <location evidence="1">Membrane</location>
        <topology evidence="1">Multi-pass membrane protein</topology>
    </subcellularLocation>
</comment>
<protein>
    <submittedName>
        <fullName evidence="6">Nicotinamide riboside transporter PnuC</fullName>
    </submittedName>
</protein>
<feature type="transmembrane region" description="Helical" evidence="5">
    <location>
        <begin position="141"/>
        <end position="160"/>
    </location>
</feature>
<sequence length="409" mass="47294">MVKFFQKNIEPNKKLRIAEIVILVLLILSSIISYGVGFTKINSDVGSISFVQSMEMTRDFEMEDYDGEENAMCDVTYRAGDKELVVTYTYEEYENLDAKTIAGYEFETSDGTKLYFDHQDVSQAQAQEEYQEIMADQMMPVFNFANASLILVLSLLIMMLFSRQFTTYEKSWFMSIMVLATIFSVLFPEESANGVNGIIIMLLYLLDTFLNILCELLISKQSRYNFLVSVLVEIVEIAMCVVLMYRFATMATTLFFWLPIDIISFINWSRHKDENEDELTVVRRLKGWQEVLVIIGIILWTFVIGYLISGLDIATDFYNNEMLETAIIYIDACASAVGIANGLFIFFRFREQWIAWYICAALEAVINIISGQYVLLILKLGYFTNTTYGYIKWSNYIKSHKEEERLSIF</sequence>
<dbReference type="RefSeq" id="WP_195190956.1">
    <property type="nucleotide sequence ID" value="NZ_JADMUL010000007.1"/>
</dbReference>
<feature type="transmembrane region" description="Helical" evidence="5">
    <location>
        <begin position="20"/>
        <end position="37"/>
    </location>
</feature>
<dbReference type="EMBL" id="JAQNCK010000007">
    <property type="protein sequence ID" value="MDC0827797.1"/>
    <property type="molecule type" value="Genomic_DNA"/>
</dbReference>
<proteinExistence type="predicted"/>
<organism evidence="6 7">
    <name type="scientific">Faecalitalea cylindroides</name>
    <dbReference type="NCBI Taxonomy" id="39483"/>
    <lineage>
        <taxon>Bacteria</taxon>
        <taxon>Bacillati</taxon>
        <taxon>Bacillota</taxon>
        <taxon>Erysipelotrichia</taxon>
        <taxon>Erysipelotrichales</taxon>
        <taxon>Erysipelotrichaceae</taxon>
        <taxon>Faecalitalea</taxon>
    </lineage>
</organism>
<feature type="transmembrane region" description="Helical" evidence="5">
    <location>
        <begin position="226"/>
        <end position="248"/>
    </location>
</feature>
<dbReference type="Pfam" id="PF04973">
    <property type="entry name" value="NMN_transporter"/>
    <property type="match status" value="1"/>
</dbReference>
<evidence type="ECO:0000256" key="1">
    <source>
        <dbReference type="ARBA" id="ARBA00004141"/>
    </source>
</evidence>
<reference evidence="6" key="1">
    <citation type="submission" date="2023-01" db="EMBL/GenBank/DDBJ databases">
        <title>Human gut microbiome strain richness.</title>
        <authorList>
            <person name="Chen-Liaw A."/>
        </authorList>
    </citation>
    <scope>NUCLEOTIDE SEQUENCE</scope>
    <source>
        <strain evidence="6">D55st1_G4_D55t1_190419</strain>
    </source>
</reference>
<evidence type="ECO:0000256" key="2">
    <source>
        <dbReference type="ARBA" id="ARBA00022692"/>
    </source>
</evidence>
<evidence type="ECO:0000256" key="4">
    <source>
        <dbReference type="ARBA" id="ARBA00023136"/>
    </source>
</evidence>
<evidence type="ECO:0000313" key="6">
    <source>
        <dbReference type="EMBL" id="MDC0827797.1"/>
    </source>
</evidence>
<feature type="transmembrane region" description="Helical" evidence="5">
    <location>
        <begin position="194"/>
        <end position="214"/>
    </location>
</feature>
<evidence type="ECO:0000313" key="7">
    <source>
        <dbReference type="Proteomes" id="UP001220658"/>
    </source>
</evidence>
<dbReference type="AlphaFoldDB" id="A0AAW6FS89"/>